<proteinExistence type="predicted"/>
<comment type="caution">
    <text evidence="2">The sequence shown here is derived from an EMBL/GenBank/DDBJ whole genome shotgun (WGS) entry which is preliminary data.</text>
</comment>
<dbReference type="AlphaFoldDB" id="A0A4Y2QZ65"/>
<evidence type="ECO:0000256" key="1">
    <source>
        <dbReference type="SAM" id="MobiDB-lite"/>
    </source>
</evidence>
<feature type="compositionally biased region" description="Basic and acidic residues" evidence="1">
    <location>
        <begin position="88"/>
        <end position="102"/>
    </location>
</feature>
<dbReference type="EMBL" id="BGPR01015286">
    <property type="protein sequence ID" value="GBN68662.1"/>
    <property type="molecule type" value="Genomic_DNA"/>
</dbReference>
<evidence type="ECO:0000313" key="2">
    <source>
        <dbReference type="EMBL" id="GBN68662.1"/>
    </source>
</evidence>
<keyword evidence="3" id="KW-1185">Reference proteome</keyword>
<dbReference type="Proteomes" id="UP000499080">
    <property type="component" value="Unassembled WGS sequence"/>
</dbReference>
<gene>
    <name evidence="2" type="ORF">AVEN_228966_1</name>
</gene>
<feature type="region of interest" description="Disordered" evidence="1">
    <location>
        <begin position="40"/>
        <end position="129"/>
    </location>
</feature>
<sequence>MMRIVPNSPCVASKRDVNVIKLNIKAKLVSFLTENENLIKQQPDATSSSDSDPDFSPSPRPQTCEQRPSRGATPRTLISPPTSGARAESSREVLLHELREETVQGAGRQEGDRDPLLEGGSPARRPAAGLLPRVGVRDEEQGHRLRRLLQGRGCPAGRAGAQAEDRHLLRAGEGTLQMPQGGHLYDRLRQFFQLDASERDLLQDQDKESGRSRRLTPPVFPSALDSSINVSSYVYDGLLRAQQSAT</sequence>
<accession>A0A4Y2QZ65</accession>
<name>A0A4Y2QZ65_ARAVE</name>
<feature type="compositionally biased region" description="Low complexity" evidence="1">
    <location>
        <begin position="43"/>
        <end position="57"/>
    </location>
</feature>
<protein>
    <submittedName>
        <fullName evidence="2">Uncharacterized protein</fullName>
    </submittedName>
</protein>
<reference evidence="2 3" key="1">
    <citation type="journal article" date="2019" name="Sci. Rep.">
        <title>Orb-weaving spider Araneus ventricosus genome elucidates the spidroin gene catalogue.</title>
        <authorList>
            <person name="Kono N."/>
            <person name="Nakamura H."/>
            <person name="Ohtoshi R."/>
            <person name="Moran D.A.P."/>
            <person name="Shinohara A."/>
            <person name="Yoshida Y."/>
            <person name="Fujiwara M."/>
            <person name="Mori M."/>
            <person name="Tomita M."/>
            <person name="Arakawa K."/>
        </authorList>
    </citation>
    <scope>NUCLEOTIDE SEQUENCE [LARGE SCALE GENOMIC DNA]</scope>
</reference>
<organism evidence="2 3">
    <name type="scientific">Araneus ventricosus</name>
    <name type="common">Orbweaver spider</name>
    <name type="synonym">Epeira ventricosa</name>
    <dbReference type="NCBI Taxonomy" id="182803"/>
    <lineage>
        <taxon>Eukaryota</taxon>
        <taxon>Metazoa</taxon>
        <taxon>Ecdysozoa</taxon>
        <taxon>Arthropoda</taxon>
        <taxon>Chelicerata</taxon>
        <taxon>Arachnida</taxon>
        <taxon>Araneae</taxon>
        <taxon>Araneomorphae</taxon>
        <taxon>Entelegynae</taxon>
        <taxon>Araneoidea</taxon>
        <taxon>Araneidae</taxon>
        <taxon>Araneus</taxon>
    </lineage>
</organism>
<evidence type="ECO:0000313" key="3">
    <source>
        <dbReference type="Proteomes" id="UP000499080"/>
    </source>
</evidence>